<accession>A0A1B9N933</accession>
<proteinExistence type="predicted"/>
<dbReference type="EMBL" id="LXMD01000027">
    <property type="protein sequence ID" value="OCG73100.1"/>
    <property type="molecule type" value="Genomic_DNA"/>
</dbReference>
<dbReference type="AlphaFoldDB" id="A0A1B9N933"/>
<name>A0A1B9N933_9MICO</name>
<reference evidence="1 2" key="1">
    <citation type="submission" date="2016-05" db="EMBL/GenBank/DDBJ databases">
        <authorList>
            <person name="Lavstsen T."/>
            <person name="Jespersen J.S."/>
        </authorList>
    </citation>
    <scope>NUCLEOTIDE SEQUENCE [LARGE SCALE GENOMIC DNA]</scope>
    <source>
        <strain evidence="1 2">YLB-01</strain>
    </source>
</reference>
<dbReference type="Proteomes" id="UP000093355">
    <property type="component" value="Unassembled WGS sequence"/>
</dbReference>
<protein>
    <submittedName>
        <fullName evidence="1">Uncharacterized protein</fullName>
    </submittedName>
</protein>
<sequence>MIIWRGWGVLAFVYGAIAMMLFAGLASTMVAESALPFTIAAGLAIAAVATWFTGQALNVTQPQKKIDEWHAARRQQLDALVSSGQFQLAPGQAPPSSLEEARAQSEQLLQHELQQAQRARNGHTLFWIPMQYWAFIFAGIAVVVLVLGIVGVVRG</sequence>
<comment type="caution">
    <text evidence="1">The sequence shown here is derived from an EMBL/GenBank/DDBJ whole genome shotgun (WGS) entry which is preliminary data.</text>
</comment>
<dbReference type="RefSeq" id="WP_067027171.1">
    <property type="nucleotide sequence ID" value="NZ_CP038256.1"/>
</dbReference>
<evidence type="ECO:0000313" key="2">
    <source>
        <dbReference type="Proteomes" id="UP000093355"/>
    </source>
</evidence>
<organism evidence="1 2">
    <name type="scientific">Microbacterium sediminis</name>
    <dbReference type="NCBI Taxonomy" id="904291"/>
    <lineage>
        <taxon>Bacteria</taxon>
        <taxon>Bacillati</taxon>
        <taxon>Actinomycetota</taxon>
        <taxon>Actinomycetes</taxon>
        <taxon>Micrococcales</taxon>
        <taxon>Microbacteriaceae</taxon>
        <taxon>Microbacterium</taxon>
    </lineage>
</organism>
<keyword evidence="2" id="KW-1185">Reference proteome</keyword>
<dbReference type="OrthoDB" id="4966104at2"/>
<gene>
    <name evidence="1" type="ORF">A7J15_09100</name>
</gene>
<evidence type="ECO:0000313" key="1">
    <source>
        <dbReference type="EMBL" id="OCG73100.1"/>
    </source>
</evidence>